<feature type="transmembrane region" description="Helical" evidence="2">
    <location>
        <begin position="143"/>
        <end position="167"/>
    </location>
</feature>
<keyword evidence="2" id="KW-0472">Membrane</keyword>
<reference evidence="3 4" key="1">
    <citation type="submission" date="2020-04" db="EMBL/GenBank/DDBJ databases">
        <title>MicrobeNet Type strains.</title>
        <authorList>
            <person name="Nicholson A.C."/>
        </authorList>
    </citation>
    <scope>NUCLEOTIDE SEQUENCE [LARGE SCALE GENOMIC DNA]</scope>
    <source>
        <strain evidence="3 4">ATCC 700731</strain>
    </source>
</reference>
<evidence type="ECO:0000256" key="2">
    <source>
        <dbReference type="SAM" id="Phobius"/>
    </source>
</evidence>
<dbReference type="Proteomes" id="UP000518188">
    <property type="component" value="Unassembled WGS sequence"/>
</dbReference>
<feature type="compositionally biased region" description="Basic and acidic residues" evidence="1">
    <location>
        <begin position="1"/>
        <end position="11"/>
    </location>
</feature>
<accession>A0A7X6RX78</accession>
<evidence type="ECO:0000313" key="4">
    <source>
        <dbReference type="Proteomes" id="UP000518188"/>
    </source>
</evidence>
<protein>
    <submittedName>
        <fullName evidence="3">Uncharacterized protein</fullName>
    </submittedName>
</protein>
<evidence type="ECO:0000313" key="3">
    <source>
        <dbReference type="EMBL" id="NKZ12370.1"/>
    </source>
</evidence>
<organism evidence="3 4">
    <name type="scientific">Mycolicibacterium septicum DSM 44393</name>
    <dbReference type="NCBI Taxonomy" id="1341646"/>
    <lineage>
        <taxon>Bacteria</taxon>
        <taxon>Bacillati</taxon>
        <taxon>Actinomycetota</taxon>
        <taxon>Actinomycetes</taxon>
        <taxon>Mycobacteriales</taxon>
        <taxon>Mycobacteriaceae</taxon>
        <taxon>Mycolicibacterium</taxon>
    </lineage>
</organism>
<comment type="caution">
    <text evidence="3">The sequence shown here is derived from an EMBL/GenBank/DDBJ whole genome shotgun (WGS) entry which is preliminary data.</text>
</comment>
<feature type="transmembrane region" description="Helical" evidence="2">
    <location>
        <begin position="200"/>
        <end position="219"/>
    </location>
</feature>
<dbReference type="EMBL" id="JAAXPJ010000006">
    <property type="protein sequence ID" value="NKZ12370.1"/>
    <property type="molecule type" value="Genomic_DNA"/>
</dbReference>
<feature type="transmembrane region" description="Helical" evidence="2">
    <location>
        <begin position="111"/>
        <end position="137"/>
    </location>
</feature>
<dbReference type="RefSeq" id="WP_044520142.1">
    <property type="nucleotide sequence ID" value="NZ_HG322952.1"/>
</dbReference>
<feature type="region of interest" description="Disordered" evidence="1">
    <location>
        <begin position="1"/>
        <end position="61"/>
    </location>
</feature>
<sequence>MSDDRQSAADHPDEDDDRTRIIRRQPQEPVSSPVPVADEPHTSIIRRHPTGAIPTAGSAEPQTSLIPGVTGGDAQTGLIGSAEDDVSTRYVPRARPVAIPRTSVTINPRTAIVAATFAILSGWATGVIATDLIAGWWRTDRLFCVAIGFLAAISAAATIGGLIALLLRRRMGRLLVIVGAVIGLLIFASLFIAGARLHPVVYAMPALPLAAILFTALPSTGRWSVRGDK</sequence>
<evidence type="ECO:0000256" key="1">
    <source>
        <dbReference type="SAM" id="MobiDB-lite"/>
    </source>
</evidence>
<keyword evidence="2" id="KW-1133">Transmembrane helix</keyword>
<name>A0A7X6RX78_9MYCO</name>
<feature type="transmembrane region" description="Helical" evidence="2">
    <location>
        <begin position="174"/>
        <end position="194"/>
    </location>
</feature>
<keyword evidence="2" id="KW-0812">Transmembrane</keyword>
<dbReference type="AlphaFoldDB" id="A0A7X6RX78"/>
<gene>
    <name evidence="3" type="ORF">HGA11_15425</name>
</gene>
<proteinExistence type="predicted"/>